<keyword evidence="8" id="KW-0456">Lyase</keyword>
<dbReference type="Gene3D" id="3.90.1380.10">
    <property type="entry name" value="Threonine synthase, N-terminal domain"/>
    <property type="match status" value="1"/>
</dbReference>
<comment type="caution">
    <text evidence="8">The sequence shown here is derived from an EMBL/GenBank/DDBJ whole genome shotgun (WGS) entry which is preliminary data.</text>
</comment>
<feature type="domain" description="Tryptophan synthase beta chain-like PALP" evidence="6">
    <location>
        <begin position="100"/>
        <end position="326"/>
    </location>
</feature>
<dbReference type="Pfam" id="PF00291">
    <property type="entry name" value="PALP"/>
    <property type="match status" value="1"/>
</dbReference>
<dbReference type="SUPFAM" id="SSF53686">
    <property type="entry name" value="Tryptophan synthase beta subunit-like PLP-dependent enzymes"/>
    <property type="match status" value="1"/>
</dbReference>
<dbReference type="PANTHER" id="PTHR43515">
    <property type="entry name" value="THREONINE SYNTHASE-LIKE 1"/>
    <property type="match status" value="1"/>
</dbReference>
<evidence type="ECO:0000256" key="4">
    <source>
        <dbReference type="NCBIfam" id="TIGR00260"/>
    </source>
</evidence>
<dbReference type="InterPro" id="IPR004450">
    <property type="entry name" value="Thr_synthase-like"/>
</dbReference>
<dbReference type="RefSeq" id="WP_106010535.1">
    <property type="nucleotide sequence ID" value="NZ_JALCPJ010000004.1"/>
</dbReference>
<dbReference type="AlphaFoldDB" id="A0A2T0BDV2"/>
<feature type="domain" description="Threonine synthase N-terminal" evidence="7">
    <location>
        <begin position="6"/>
        <end position="82"/>
    </location>
</feature>
<accession>A0A2T0BDV2</accession>
<dbReference type="EMBL" id="PVXP01000060">
    <property type="protein sequence ID" value="PRR82054.1"/>
    <property type="molecule type" value="Genomic_DNA"/>
</dbReference>
<evidence type="ECO:0000256" key="2">
    <source>
        <dbReference type="ARBA" id="ARBA00005517"/>
    </source>
</evidence>
<dbReference type="Proteomes" id="UP000237798">
    <property type="component" value="Unassembled WGS sequence"/>
</dbReference>
<protein>
    <recommendedName>
        <fullName evidence="4">Threonine synthase</fullName>
        <ecNumber evidence="4">4.2.3.1</ecNumber>
    </recommendedName>
</protein>
<gene>
    <name evidence="8" type="primary">thrC</name>
    <name evidence="8" type="ORF">CLLU_29590</name>
</gene>
<feature type="modified residue" description="N6-(pyridoxal phosphate)lysine" evidence="5">
    <location>
        <position position="114"/>
    </location>
</feature>
<dbReference type="Pfam" id="PF24857">
    <property type="entry name" value="THR4_C"/>
    <property type="match status" value="1"/>
</dbReference>
<evidence type="ECO:0000313" key="9">
    <source>
        <dbReference type="Proteomes" id="UP000237798"/>
    </source>
</evidence>
<dbReference type="InterPro" id="IPR036052">
    <property type="entry name" value="TrpB-like_PALP_sf"/>
</dbReference>
<dbReference type="OrthoDB" id="9763107at2"/>
<name>A0A2T0BDV2_9CLOT</name>
<evidence type="ECO:0000256" key="3">
    <source>
        <dbReference type="ARBA" id="ARBA00022898"/>
    </source>
</evidence>
<sequence length="496" mass="56371">MKEIYYNSTRGLKQNFTASKAILQGIALDGGLFVPDRIPSIDEEELMSFKHMDFKQLSLQISKKFFTDFSDDELKKCIDMAYDGKFESDEIVPLNGAGDVFYLELFHGPTLAFKDIALCLLPHLMRTSAGKQNLHKDIVILTATSGDTGKAALEGFADVDGTKVVVFFPEEGVSSVQKKQMLTQKGRNVKVVGINGNFDDAQREVKRIFNNTELREELEKKSYIFSSANSINIGRLIPQIVYYFHGYMELVRRGEIKFGEKINFAVPTGNFGDILAAYYAKKMGLPVNKLLCASNENKVLCDFLNSGVYDARREFLVTISPSMDILISSNLERFIYDISGRDDVTVKNLMNDLSEYGKYKINRQMEEKMNTFYGGFATDEETRQSIKEVFDNYRYLMDPHTSVAYSVYKKYLQDTDDSTKTIVVSTASPFKFTRSVMGALDDRYNSKDDFQLMEVMSKVTGLRIPKPVEKLSECKIIHNTVCEIDQMESEVKTFLK</sequence>
<comment type="similarity">
    <text evidence="2">Belongs to the threonine synthase family.</text>
</comment>
<comment type="cofactor">
    <cofactor evidence="1 5">
        <name>pyridoxal 5'-phosphate</name>
        <dbReference type="ChEBI" id="CHEBI:597326"/>
    </cofactor>
</comment>
<dbReference type="InterPro" id="IPR037158">
    <property type="entry name" value="Thr_synth_N_sf"/>
</dbReference>
<keyword evidence="9" id="KW-1185">Reference proteome</keyword>
<evidence type="ECO:0000259" key="7">
    <source>
        <dbReference type="Pfam" id="PF14821"/>
    </source>
</evidence>
<dbReference type="EC" id="4.2.3.1" evidence="4"/>
<dbReference type="PANTHER" id="PTHR43515:SF1">
    <property type="entry name" value="THREONINE SYNTHASE-LIKE 1"/>
    <property type="match status" value="1"/>
</dbReference>
<dbReference type="GO" id="GO:0004795">
    <property type="term" value="F:threonine synthase activity"/>
    <property type="evidence" value="ECO:0007669"/>
    <property type="project" value="UniProtKB-UniRule"/>
</dbReference>
<evidence type="ECO:0000256" key="1">
    <source>
        <dbReference type="ARBA" id="ARBA00001933"/>
    </source>
</evidence>
<dbReference type="Gene3D" id="3.40.50.1100">
    <property type="match status" value="2"/>
</dbReference>
<dbReference type="Pfam" id="PF14821">
    <property type="entry name" value="Thr_synth_N"/>
    <property type="match status" value="1"/>
</dbReference>
<dbReference type="NCBIfam" id="TIGR00260">
    <property type="entry name" value="thrC"/>
    <property type="match status" value="1"/>
</dbReference>
<dbReference type="GO" id="GO:0005737">
    <property type="term" value="C:cytoplasm"/>
    <property type="evidence" value="ECO:0007669"/>
    <property type="project" value="TreeGrafter"/>
</dbReference>
<dbReference type="InterPro" id="IPR029144">
    <property type="entry name" value="Thr_synth_N"/>
</dbReference>
<evidence type="ECO:0000259" key="6">
    <source>
        <dbReference type="Pfam" id="PF00291"/>
    </source>
</evidence>
<dbReference type="CDD" id="cd01560">
    <property type="entry name" value="Thr-synth_2"/>
    <property type="match status" value="1"/>
</dbReference>
<evidence type="ECO:0000256" key="5">
    <source>
        <dbReference type="PIRSR" id="PIRSR604450-51"/>
    </source>
</evidence>
<dbReference type="GO" id="GO:0009088">
    <property type="term" value="P:threonine biosynthetic process"/>
    <property type="evidence" value="ECO:0007669"/>
    <property type="project" value="UniProtKB-UniRule"/>
</dbReference>
<reference evidence="8 9" key="1">
    <citation type="submission" date="2018-03" db="EMBL/GenBank/DDBJ databases">
        <title>Genome sequence of Clostridium luticellarii DSM 29923.</title>
        <authorList>
            <person name="Poehlein A."/>
            <person name="Daniel R."/>
        </authorList>
    </citation>
    <scope>NUCLEOTIDE SEQUENCE [LARGE SCALE GENOMIC DNA]</scope>
    <source>
        <strain evidence="8 9">DSM 29923</strain>
    </source>
</reference>
<organism evidence="8 9">
    <name type="scientific">Clostridium luticellarii</name>
    <dbReference type="NCBI Taxonomy" id="1691940"/>
    <lineage>
        <taxon>Bacteria</taxon>
        <taxon>Bacillati</taxon>
        <taxon>Bacillota</taxon>
        <taxon>Clostridia</taxon>
        <taxon>Eubacteriales</taxon>
        <taxon>Clostridiaceae</taxon>
        <taxon>Clostridium</taxon>
    </lineage>
</organism>
<keyword evidence="3 5" id="KW-0663">Pyridoxal phosphate</keyword>
<evidence type="ECO:0000313" key="8">
    <source>
        <dbReference type="EMBL" id="PRR82054.1"/>
    </source>
</evidence>
<proteinExistence type="inferred from homology"/>
<dbReference type="InterPro" id="IPR001926">
    <property type="entry name" value="TrpB-like_PALP"/>
</dbReference>